<organism evidence="1 2">
    <name type="scientific">Aegilops tauschii subsp. strangulata</name>
    <name type="common">Goatgrass</name>
    <dbReference type="NCBI Taxonomy" id="200361"/>
    <lineage>
        <taxon>Eukaryota</taxon>
        <taxon>Viridiplantae</taxon>
        <taxon>Streptophyta</taxon>
        <taxon>Embryophyta</taxon>
        <taxon>Tracheophyta</taxon>
        <taxon>Spermatophyta</taxon>
        <taxon>Magnoliopsida</taxon>
        <taxon>Liliopsida</taxon>
        <taxon>Poales</taxon>
        <taxon>Poaceae</taxon>
        <taxon>BOP clade</taxon>
        <taxon>Pooideae</taxon>
        <taxon>Triticodae</taxon>
        <taxon>Triticeae</taxon>
        <taxon>Triticinae</taxon>
        <taxon>Aegilops</taxon>
    </lineage>
</organism>
<reference evidence="2" key="2">
    <citation type="journal article" date="2017" name="Nat. Plants">
        <title>The Aegilops tauschii genome reveals multiple impacts of transposons.</title>
        <authorList>
            <person name="Zhao G."/>
            <person name="Zou C."/>
            <person name="Li K."/>
            <person name="Wang K."/>
            <person name="Li T."/>
            <person name="Gao L."/>
            <person name="Zhang X."/>
            <person name="Wang H."/>
            <person name="Yang Z."/>
            <person name="Liu X."/>
            <person name="Jiang W."/>
            <person name="Mao L."/>
            <person name="Kong X."/>
            <person name="Jiao Y."/>
            <person name="Jia J."/>
        </authorList>
    </citation>
    <scope>NUCLEOTIDE SEQUENCE [LARGE SCALE GENOMIC DNA]</scope>
    <source>
        <strain evidence="2">cv. AL8/78</strain>
    </source>
</reference>
<reference evidence="1" key="4">
    <citation type="submission" date="2019-03" db="UniProtKB">
        <authorList>
            <consortium name="EnsemblPlants"/>
        </authorList>
    </citation>
    <scope>IDENTIFICATION</scope>
</reference>
<dbReference type="Gramene" id="AET2Gv20805600.3">
    <property type="protein sequence ID" value="AET2Gv20805600.3"/>
    <property type="gene ID" value="AET2Gv20805600"/>
</dbReference>
<dbReference type="EnsemblPlants" id="AET2Gv20805600.3">
    <property type="protein sequence ID" value="AET2Gv20805600.3"/>
    <property type="gene ID" value="AET2Gv20805600"/>
</dbReference>
<reference evidence="1" key="5">
    <citation type="journal article" date="2021" name="G3 (Bethesda)">
        <title>Aegilops tauschii genome assembly Aet v5.0 features greater sequence contiguity and improved annotation.</title>
        <authorList>
            <person name="Wang L."/>
            <person name="Zhu T."/>
            <person name="Rodriguez J.C."/>
            <person name="Deal K.R."/>
            <person name="Dubcovsky J."/>
            <person name="McGuire P.E."/>
            <person name="Lux T."/>
            <person name="Spannagl M."/>
            <person name="Mayer K.F.X."/>
            <person name="Baldrich P."/>
            <person name="Meyers B.C."/>
            <person name="Huo N."/>
            <person name="Gu Y.Q."/>
            <person name="Zhou H."/>
            <person name="Devos K.M."/>
            <person name="Bennetzen J.L."/>
            <person name="Unver T."/>
            <person name="Budak H."/>
            <person name="Gulick P.J."/>
            <person name="Galiba G."/>
            <person name="Kalapos B."/>
            <person name="Nelson D.R."/>
            <person name="Li P."/>
            <person name="You F.M."/>
            <person name="Luo M.C."/>
            <person name="Dvorak J."/>
        </authorList>
    </citation>
    <scope>NUCLEOTIDE SEQUENCE [LARGE SCALE GENOMIC DNA]</scope>
    <source>
        <strain evidence="1">cv. AL8/78</strain>
    </source>
</reference>
<dbReference type="Proteomes" id="UP000015105">
    <property type="component" value="Chromosome 2D"/>
</dbReference>
<name>A0A453CCJ1_AEGTS</name>
<reference evidence="2" key="1">
    <citation type="journal article" date="2014" name="Science">
        <title>Ancient hybridizations among the ancestral genomes of bread wheat.</title>
        <authorList>
            <consortium name="International Wheat Genome Sequencing Consortium,"/>
            <person name="Marcussen T."/>
            <person name="Sandve S.R."/>
            <person name="Heier L."/>
            <person name="Spannagl M."/>
            <person name="Pfeifer M."/>
            <person name="Jakobsen K.S."/>
            <person name="Wulff B.B."/>
            <person name="Steuernagel B."/>
            <person name="Mayer K.F."/>
            <person name="Olsen O.A."/>
        </authorList>
    </citation>
    <scope>NUCLEOTIDE SEQUENCE [LARGE SCALE GENOMIC DNA]</scope>
    <source>
        <strain evidence="2">cv. AL8/78</strain>
    </source>
</reference>
<keyword evidence="2" id="KW-1185">Reference proteome</keyword>
<protein>
    <submittedName>
        <fullName evidence="1">Uncharacterized protein</fullName>
    </submittedName>
</protein>
<proteinExistence type="predicted"/>
<dbReference type="AlphaFoldDB" id="A0A453CCJ1"/>
<accession>A0A453CCJ1</accession>
<reference evidence="1" key="3">
    <citation type="journal article" date="2017" name="Nature">
        <title>Genome sequence of the progenitor of the wheat D genome Aegilops tauschii.</title>
        <authorList>
            <person name="Luo M.C."/>
            <person name="Gu Y.Q."/>
            <person name="Puiu D."/>
            <person name="Wang H."/>
            <person name="Twardziok S.O."/>
            <person name="Deal K.R."/>
            <person name="Huo N."/>
            <person name="Zhu T."/>
            <person name="Wang L."/>
            <person name="Wang Y."/>
            <person name="McGuire P.E."/>
            <person name="Liu S."/>
            <person name="Long H."/>
            <person name="Ramasamy R.K."/>
            <person name="Rodriguez J.C."/>
            <person name="Van S.L."/>
            <person name="Yuan L."/>
            <person name="Wang Z."/>
            <person name="Xia Z."/>
            <person name="Xiao L."/>
            <person name="Anderson O.D."/>
            <person name="Ouyang S."/>
            <person name="Liang Y."/>
            <person name="Zimin A.V."/>
            <person name="Pertea G."/>
            <person name="Qi P."/>
            <person name="Bennetzen J.L."/>
            <person name="Dai X."/>
            <person name="Dawson M.W."/>
            <person name="Muller H.G."/>
            <person name="Kugler K."/>
            <person name="Rivarola-Duarte L."/>
            <person name="Spannagl M."/>
            <person name="Mayer K.F.X."/>
            <person name="Lu F.H."/>
            <person name="Bevan M.W."/>
            <person name="Leroy P."/>
            <person name="Li P."/>
            <person name="You F.M."/>
            <person name="Sun Q."/>
            <person name="Liu Z."/>
            <person name="Lyons E."/>
            <person name="Wicker T."/>
            <person name="Salzberg S.L."/>
            <person name="Devos K.M."/>
            <person name="Dvorak J."/>
        </authorList>
    </citation>
    <scope>NUCLEOTIDE SEQUENCE [LARGE SCALE GENOMIC DNA]</scope>
    <source>
        <strain evidence="1">cv. AL8/78</strain>
    </source>
</reference>
<sequence>MWYSRHTTCFLIGTVLCSSAELVMIWLVHSLGKMGALFILPIISASRPELVSPLDRAIDLGFQFCSTRQLTLAYYDPNSL</sequence>
<evidence type="ECO:0000313" key="1">
    <source>
        <dbReference type="EnsemblPlants" id="AET2Gv20805600.3"/>
    </source>
</evidence>
<evidence type="ECO:0000313" key="2">
    <source>
        <dbReference type="Proteomes" id="UP000015105"/>
    </source>
</evidence>